<gene>
    <name evidence="8" type="ORF">SAMN04487779_100145</name>
</gene>
<feature type="transmembrane region" description="Helical" evidence="6">
    <location>
        <begin position="85"/>
        <end position="105"/>
    </location>
</feature>
<feature type="transmembrane region" description="Helical" evidence="6">
    <location>
        <begin position="253"/>
        <end position="270"/>
    </location>
</feature>
<feature type="domain" description="EamA" evidence="7">
    <location>
        <begin position="165"/>
        <end position="291"/>
    </location>
</feature>
<dbReference type="PANTHER" id="PTHR22911:SF6">
    <property type="entry name" value="SOLUTE CARRIER FAMILY 35 MEMBER G1"/>
    <property type="match status" value="1"/>
</dbReference>
<dbReference type="InterPro" id="IPR000620">
    <property type="entry name" value="EamA_dom"/>
</dbReference>
<feature type="transmembrane region" description="Helical" evidence="6">
    <location>
        <begin position="160"/>
        <end position="180"/>
    </location>
</feature>
<dbReference type="Pfam" id="PF00892">
    <property type="entry name" value="EamA"/>
    <property type="match status" value="2"/>
</dbReference>
<feature type="domain" description="EamA" evidence="7">
    <location>
        <begin position="22"/>
        <end position="152"/>
    </location>
</feature>
<dbReference type="Proteomes" id="UP000198925">
    <property type="component" value="Unassembled WGS sequence"/>
</dbReference>
<feature type="transmembrane region" description="Helical" evidence="6">
    <location>
        <begin position="276"/>
        <end position="292"/>
    </location>
</feature>
<keyword evidence="3 6" id="KW-0812">Transmembrane</keyword>
<feature type="transmembrane region" description="Helical" evidence="6">
    <location>
        <begin position="54"/>
        <end position="73"/>
    </location>
</feature>
<dbReference type="PANTHER" id="PTHR22911">
    <property type="entry name" value="ACYL-MALONYL CONDENSING ENZYME-RELATED"/>
    <property type="match status" value="1"/>
</dbReference>
<feature type="transmembrane region" description="Helical" evidence="6">
    <location>
        <begin position="192"/>
        <end position="210"/>
    </location>
</feature>
<protein>
    <submittedName>
        <fullName evidence="8">EamA domain-containing membrane protein RarD</fullName>
    </submittedName>
</protein>
<dbReference type="InterPro" id="IPR037185">
    <property type="entry name" value="EmrE-like"/>
</dbReference>
<keyword evidence="5 6" id="KW-0472">Membrane</keyword>
<sequence length="302" mass="32683">MSPGRLSLALPRIAAMGDTARAILWMLASGVLFILLNGTLRLLAQQLDPFLTGFLRYSFGVLVMLPFIWRAGWAAYRPAAMAGQLWRGAVHTSGLLLWFIAVPHVPLADMTALGFTTPLFIMLGAVFFLKEAMVPARWLAALIGFCGVLVVVSPNLSGGAGPYSLIMLASSPLFAASFLITKALTRRDAPHVIVVWQSLTVALFSLPFALPNWEWPSPGQWAAFAFCGAIGTAGHICLTRAFKLADMSVTQPIKFLELVWASLFGLAIWGDVPGTATWIGGLIIFASTSWIARREARRAKPV</sequence>
<feature type="transmembrane region" description="Helical" evidence="6">
    <location>
        <begin position="136"/>
        <end position="154"/>
    </location>
</feature>
<keyword evidence="9" id="KW-1185">Reference proteome</keyword>
<organism evidence="8 9">
    <name type="scientific">Belnapia rosea</name>
    <dbReference type="NCBI Taxonomy" id="938405"/>
    <lineage>
        <taxon>Bacteria</taxon>
        <taxon>Pseudomonadati</taxon>
        <taxon>Pseudomonadota</taxon>
        <taxon>Alphaproteobacteria</taxon>
        <taxon>Acetobacterales</taxon>
        <taxon>Roseomonadaceae</taxon>
        <taxon>Belnapia</taxon>
    </lineage>
</organism>
<dbReference type="STRING" id="938405.SAMN02927895_00232"/>
<evidence type="ECO:0000256" key="2">
    <source>
        <dbReference type="ARBA" id="ARBA00009853"/>
    </source>
</evidence>
<dbReference type="SUPFAM" id="SSF103481">
    <property type="entry name" value="Multidrug resistance efflux transporter EmrE"/>
    <property type="match status" value="2"/>
</dbReference>
<evidence type="ECO:0000256" key="4">
    <source>
        <dbReference type="ARBA" id="ARBA00022989"/>
    </source>
</evidence>
<feature type="transmembrane region" description="Helical" evidence="6">
    <location>
        <begin position="22"/>
        <end position="42"/>
    </location>
</feature>
<evidence type="ECO:0000259" key="7">
    <source>
        <dbReference type="Pfam" id="PF00892"/>
    </source>
</evidence>
<evidence type="ECO:0000256" key="3">
    <source>
        <dbReference type="ARBA" id="ARBA00022692"/>
    </source>
</evidence>
<evidence type="ECO:0000256" key="6">
    <source>
        <dbReference type="SAM" id="Phobius"/>
    </source>
</evidence>
<feature type="transmembrane region" description="Helical" evidence="6">
    <location>
        <begin position="222"/>
        <end position="241"/>
    </location>
</feature>
<evidence type="ECO:0000313" key="8">
    <source>
        <dbReference type="EMBL" id="SDC13140.1"/>
    </source>
</evidence>
<dbReference type="RefSeq" id="WP_245704561.1">
    <property type="nucleotide sequence ID" value="NZ_FMZX01000001.1"/>
</dbReference>
<evidence type="ECO:0000313" key="9">
    <source>
        <dbReference type="Proteomes" id="UP000198925"/>
    </source>
</evidence>
<proteinExistence type="inferred from homology"/>
<keyword evidence="4 6" id="KW-1133">Transmembrane helix</keyword>
<feature type="transmembrane region" description="Helical" evidence="6">
    <location>
        <begin position="111"/>
        <end position="129"/>
    </location>
</feature>
<accession>A0A1G6J375</accession>
<evidence type="ECO:0000256" key="1">
    <source>
        <dbReference type="ARBA" id="ARBA00004141"/>
    </source>
</evidence>
<comment type="similarity">
    <text evidence="2">Belongs to the drug/metabolite transporter (DMT) superfamily. 10 TMS drug/metabolite exporter (DME) (TC 2.A.7.3) family.</text>
</comment>
<dbReference type="EMBL" id="FMZX01000001">
    <property type="protein sequence ID" value="SDC13140.1"/>
    <property type="molecule type" value="Genomic_DNA"/>
</dbReference>
<evidence type="ECO:0000256" key="5">
    <source>
        <dbReference type="ARBA" id="ARBA00023136"/>
    </source>
</evidence>
<name>A0A1G6J375_9PROT</name>
<comment type="subcellular location">
    <subcellularLocation>
        <location evidence="1">Membrane</location>
        <topology evidence="1">Multi-pass membrane protein</topology>
    </subcellularLocation>
</comment>
<dbReference type="GO" id="GO:0016020">
    <property type="term" value="C:membrane"/>
    <property type="evidence" value="ECO:0007669"/>
    <property type="project" value="UniProtKB-SubCell"/>
</dbReference>
<dbReference type="AlphaFoldDB" id="A0A1G6J375"/>
<reference evidence="8 9" key="1">
    <citation type="submission" date="2016-10" db="EMBL/GenBank/DDBJ databases">
        <authorList>
            <person name="de Groot N.N."/>
        </authorList>
    </citation>
    <scope>NUCLEOTIDE SEQUENCE [LARGE SCALE GENOMIC DNA]</scope>
    <source>
        <strain evidence="8 9">CPCC 100156</strain>
    </source>
</reference>